<accession>A0ABV7QHT8</accession>
<keyword evidence="2" id="KW-1185">Reference proteome</keyword>
<dbReference type="EMBL" id="JBHRWI010000020">
    <property type="protein sequence ID" value="MFC3511820.1"/>
    <property type="molecule type" value="Genomic_DNA"/>
</dbReference>
<proteinExistence type="predicted"/>
<organism evidence="1 2">
    <name type="scientific">Amycolatopsis halotolerans</name>
    <dbReference type="NCBI Taxonomy" id="330083"/>
    <lineage>
        <taxon>Bacteria</taxon>
        <taxon>Bacillati</taxon>
        <taxon>Actinomycetota</taxon>
        <taxon>Actinomycetes</taxon>
        <taxon>Pseudonocardiales</taxon>
        <taxon>Pseudonocardiaceae</taxon>
        <taxon>Amycolatopsis</taxon>
    </lineage>
</organism>
<reference evidence="2" key="1">
    <citation type="journal article" date="2019" name="Int. J. Syst. Evol. Microbiol.">
        <title>The Global Catalogue of Microorganisms (GCM) 10K type strain sequencing project: providing services to taxonomists for standard genome sequencing and annotation.</title>
        <authorList>
            <consortium name="The Broad Institute Genomics Platform"/>
            <consortium name="The Broad Institute Genome Sequencing Center for Infectious Disease"/>
            <person name="Wu L."/>
            <person name="Ma J."/>
        </authorList>
    </citation>
    <scope>NUCLEOTIDE SEQUENCE [LARGE SCALE GENOMIC DNA]</scope>
    <source>
        <strain evidence="2">CGMCC 4.7682</strain>
    </source>
</reference>
<evidence type="ECO:0000313" key="1">
    <source>
        <dbReference type="EMBL" id="MFC3511820.1"/>
    </source>
</evidence>
<name>A0ABV7QHT8_9PSEU</name>
<dbReference type="RefSeq" id="WP_377873608.1">
    <property type="nucleotide sequence ID" value="NZ_JBHMAY010000054.1"/>
</dbReference>
<evidence type="ECO:0000313" key="2">
    <source>
        <dbReference type="Proteomes" id="UP001595764"/>
    </source>
</evidence>
<dbReference type="Proteomes" id="UP001595764">
    <property type="component" value="Unassembled WGS sequence"/>
</dbReference>
<gene>
    <name evidence="1" type="ORF">ACFORO_16740</name>
</gene>
<protein>
    <submittedName>
        <fullName evidence="1">Uncharacterized protein</fullName>
    </submittedName>
</protein>
<sequence>MAVLALVGVFMFRVLALELKAPEMVQAASGFVKSLLGEGAARVRA</sequence>
<comment type="caution">
    <text evidence="1">The sequence shown here is derived from an EMBL/GenBank/DDBJ whole genome shotgun (WGS) entry which is preliminary data.</text>
</comment>